<feature type="transmembrane region" description="Helical" evidence="1">
    <location>
        <begin position="265"/>
        <end position="285"/>
    </location>
</feature>
<keyword evidence="3" id="KW-1185">Reference proteome</keyword>
<dbReference type="Proteomes" id="UP000463051">
    <property type="component" value="Unassembled WGS sequence"/>
</dbReference>
<accession>A0A7X2H6C6</accession>
<feature type="transmembrane region" description="Helical" evidence="1">
    <location>
        <begin position="117"/>
        <end position="136"/>
    </location>
</feature>
<gene>
    <name evidence="2" type="ORF">GJB61_15390</name>
</gene>
<dbReference type="SUPFAM" id="SSF49899">
    <property type="entry name" value="Concanavalin A-like lectins/glucanases"/>
    <property type="match status" value="1"/>
</dbReference>
<dbReference type="RefSeq" id="WP_154119354.1">
    <property type="nucleotide sequence ID" value="NZ_WJXB01000004.1"/>
</dbReference>
<feature type="transmembrane region" description="Helical" evidence="1">
    <location>
        <begin position="332"/>
        <end position="351"/>
    </location>
</feature>
<dbReference type="Gene3D" id="2.60.120.200">
    <property type="match status" value="1"/>
</dbReference>
<dbReference type="Pfam" id="PF13385">
    <property type="entry name" value="Laminin_G_3"/>
    <property type="match status" value="1"/>
</dbReference>
<feature type="transmembrane region" description="Helical" evidence="1">
    <location>
        <begin position="148"/>
        <end position="170"/>
    </location>
</feature>
<organism evidence="2 3">
    <name type="scientific">Paenibacillus monticola</name>
    <dbReference type="NCBI Taxonomy" id="2666075"/>
    <lineage>
        <taxon>Bacteria</taxon>
        <taxon>Bacillati</taxon>
        <taxon>Bacillota</taxon>
        <taxon>Bacilli</taxon>
        <taxon>Bacillales</taxon>
        <taxon>Paenibacillaceae</taxon>
        <taxon>Paenibacillus</taxon>
    </lineage>
</organism>
<feature type="transmembrane region" description="Helical" evidence="1">
    <location>
        <begin position="398"/>
        <end position="415"/>
    </location>
</feature>
<evidence type="ECO:0008006" key="4">
    <source>
        <dbReference type="Google" id="ProtNLM"/>
    </source>
</evidence>
<reference evidence="2 3" key="1">
    <citation type="submission" date="2019-11" db="EMBL/GenBank/DDBJ databases">
        <title>Paenibacillus monticola sp. nov., a novel PGPR strain isolated from mountain sample in China.</title>
        <authorList>
            <person name="Zhao Q."/>
            <person name="Li H.-P."/>
            <person name="Zhang J.-L."/>
        </authorList>
    </citation>
    <scope>NUCLEOTIDE SEQUENCE [LARGE SCALE GENOMIC DNA]</scope>
    <source>
        <strain evidence="2 3">LC-T2</strain>
    </source>
</reference>
<keyword evidence="1" id="KW-0812">Transmembrane</keyword>
<dbReference type="EMBL" id="WJXB01000004">
    <property type="protein sequence ID" value="MRN54371.1"/>
    <property type="molecule type" value="Genomic_DNA"/>
</dbReference>
<protein>
    <recommendedName>
        <fullName evidence="4">LamG-like jellyroll fold domain-containing protein</fullName>
    </recommendedName>
</protein>
<keyword evidence="1" id="KW-0472">Membrane</keyword>
<sequence>MIAFKRNHGNRINFIIFIVLALTLNIAVIYPMIFSGYISDDSINSFAYGIAHEKSISILEFYNSINLSWMKNEGRFFPLAFYMYFLFFVIKSVVVYKISILIMVLINISLFGFFIKLLTRSTLLTMISLVLPSWLFQFRMPHDPILGFHWLLELVFLLTLSSLIFLFYFLKSSKYKYIFYSLSIAMYLISILIYEITYLFIVLHLVLILIYSSKKSLKAYVTQLFPYIMVLSIVGGISVVLRIIKRIAETSINAVTYEPNFDMGKYILTLLKQIYASFPLSYLSFNPANLQYLKNADRSSVIISAIFIILINFLIFRNLLKKRDTPFKTSYKVLLVIGISFLVLPNVLVALSPKYQQEIAWGYGYLPVYISYFGLIMILLSGILVVFKKIGSNGRKMVLFAFMIVSIILGILNFINNSVVVRELNRTYLYPREVIQNSIKGGLFSELPENSKLIVDIVYPWDVTAFYNIYSPKKLAYVDSLSNYTNNSVPATQYYLDYKPFNEGKVGYSIISRVDEISVYNSKVFGMTGNNFKIYISGEKQIRNLSISGYWASKDDSEKFETFQLTSEDLKLEESNNEGYLYSYTNNQKVFDIKSLSVNKMTKLTPSFFIKERSKRDMFLDDTNTENIVLHTGFYNKEFGAGIPLVPMTLETGFSIEALVNPGEKQVGYANIFGNHPGYNNFEGFVFQQKNNENNVFTLSYGDGRKFNELVDLNLIPGQVNYIVFSFDDKKVSIYLDGLFKKEVVMEGVFRNSSMPLYVGNWMNGDRPFSGVISELKISNQITGIDKVALNWKLIQESK</sequence>
<name>A0A7X2H6C6_9BACL</name>
<proteinExistence type="predicted"/>
<evidence type="ECO:0000256" key="1">
    <source>
        <dbReference type="SAM" id="Phobius"/>
    </source>
</evidence>
<dbReference type="AlphaFoldDB" id="A0A7X2H6C6"/>
<feature type="transmembrane region" description="Helical" evidence="1">
    <location>
        <begin position="79"/>
        <end position="105"/>
    </location>
</feature>
<feature type="transmembrane region" description="Helical" evidence="1">
    <location>
        <begin position="224"/>
        <end position="244"/>
    </location>
</feature>
<evidence type="ECO:0000313" key="2">
    <source>
        <dbReference type="EMBL" id="MRN54371.1"/>
    </source>
</evidence>
<keyword evidence="1" id="KW-1133">Transmembrane helix</keyword>
<feature type="transmembrane region" description="Helical" evidence="1">
    <location>
        <begin position="12"/>
        <end position="33"/>
    </location>
</feature>
<feature type="transmembrane region" description="Helical" evidence="1">
    <location>
        <begin position="300"/>
        <end position="320"/>
    </location>
</feature>
<evidence type="ECO:0000313" key="3">
    <source>
        <dbReference type="Proteomes" id="UP000463051"/>
    </source>
</evidence>
<dbReference type="InterPro" id="IPR013320">
    <property type="entry name" value="ConA-like_dom_sf"/>
</dbReference>
<comment type="caution">
    <text evidence="2">The sequence shown here is derived from an EMBL/GenBank/DDBJ whole genome shotgun (WGS) entry which is preliminary data.</text>
</comment>
<feature type="transmembrane region" description="Helical" evidence="1">
    <location>
        <begin position="363"/>
        <end position="386"/>
    </location>
</feature>
<feature type="transmembrane region" description="Helical" evidence="1">
    <location>
        <begin position="182"/>
        <end position="212"/>
    </location>
</feature>